<comment type="caution">
    <text evidence="1">The sequence shown here is derived from an EMBL/GenBank/DDBJ whole genome shotgun (WGS) entry which is preliminary data.</text>
</comment>
<evidence type="ECO:0008006" key="3">
    <source>
        <dbReference type="Google" id="ProtNLM"/>
    </source>
</evidence>
<dbReference type="OrthoDB" id="9996331at2759"/>
<dbReference type="Proteomes" id="UP000499080">
    <property type="component" value="Unassembled WGS sequence"/>
</dbReference>
<sequence length="88" mass="10054">MDACGQVSLWMAALTCISSQEAHHLYRDDILDPIARPYTSAVGDSLNLQDDNARTHRHRLMENYLRVETTVRMGWPRSTPEFNSIAHV</sequence>
<organism evidence="1 2">
    <name type="scientific">Araneus ventricosus</name>
    <name type="common">Orbweaver spider</name>
    <name type="synonym">Epeira ventricosa</name>
    <dbReference type="NCBI Taxonomy" id="182803"/>
    <lineage>
        <taxon>Eukaryota</taxon>
        <taxon>Metazoa</taxon>
        <taxon>Ecdysozoa</taxon>
        <taxon>Arthropoda</taxon>
        <taxon>Chelicerata</taxon>
        <taxon>Arachnida</taxon>
        <taxon>Araneae</taxon>
        <taxon>Araneomorphae</taxon>
        <taxon>Entelegynae</taxon>
        <taxon>Araneoidea</taxon>
        <taxon>Araneidae</taxon>
        <taxon>Araneus</taxon>
    </lineage>
</organism>
<reference evidence="1 2" key="1">
    <citation type="journal article" date="2019" name="Sci. Rep.">
        <title>Orb-weaving spider Araneus ventricosus genome elucidates the spidroin gene catalogue.</title>
        <authorList>
            <person name="Kono N."/>
            <person name="Nakamura H."/>
            <person name="Ohtoshi R."/>
            <person name="Moran D.A.P."/>
            <person name="Shinohara A."/>
            <person name="Yoshida Y."/>
            <person name="Fujiwara M."/>
            <person name="Mori M."/>
            <person name="Tomita M."/>
            <person name="Arakawa K."/>
        </authorList>
    </citation>
    <scope>NUCLEOTIDE SEQUENCE [LARGE SCALE GENOMIC DNA]</scope>
</reference>
<name>A0A4Y2AB33_ARAVE</name>
<evidence type="ECO:0000313" key="1">
    <source>
        <dbReference type="EMBL" id="GBL76910.1"/>
    </source>
</evidence>
<accession>A0A4Y2AB33</accession>
<evidence type="ECO:0000313" key="2">
    <source>
        <dbReference type="Proteomes" id="UP000499080"/>
    </source>
</evidence>
<gene>
    <name evidence="1" type="ORF">AVEN_12587_1</name>
</gene>
<dbReference type="EMBL" id="BGPR01000011">
    <property type="protein sequence ID" value="GBL76910.1"/>
    <property type="molecule type" value="Genomic_DNA"/>
</dbReference>
<keyword evidence="2" id="KW-1185">Reference proteome</keyword>
<protein>
    <recommendedName>
        <fullName evidence="3">Tc1-like transposase DDE domain-containing protein</fullName>
    </recommendedName>
</protein>
<proteinExistence type="predicted"/>
<dbReference type="AlphaFoldDB" id="A0A4Y2AB33"/>